<dbReference type="InterPro" id="IPR036638">
    <property type="entry name" value="HLH_DNA-bd_sf"/>
</dbReference>
<evidence type="ECO:0000259" key="5">
    <source>
        <dbReference type="PROSITE" id="PS50888"/>
    </source>
</evidence>
<organism evidence="6 7">
    <name type="scientific">Musa troglodytarum</name>
    <name type="common">fe'i banana</name>
    <dbReference type="NCBI Taxonomy" id="320322"/>
    <lineage>
        <taxon>Eukaryota</taxon>
        <taxon>Viridiplantae</taxon>
        <taxon>Streptophyta</taxon>
        <taxon>Embryophyta</taxon>
        <taxon>Tracheophyta</taxon>
        <taxon>Spermatophyta</taxon>
        <taxon>Magnoliopsida</taxon>
        <taxon>Liliopsida</taxon>
        <taxon>Zingiberales</taxon>
        <taxon>Musaceae</taxon>
        <taxon>Musa</taxon>
    </lineage>
</organism>
<dbReference type="Pfam" id="PF00010">
    <property type="entry name" value="HLH"/>
    <property type="match status" value="1"/>
</dbReference>
<feature type="region of interest" description="Disordered" evidence="4">
    <location>
        <begin position="132"/>
        <end position="153"/>
    </location>
</feature>
<keyword evidence="7" id="KW-1185">Reference proteome</keyword>
<dbReference type="GO" id="GO:0006351">
    <property type="term" value="P:DNA-templated transcription"/>
    <property type="evidence" value="ECO:0007669"/>
    <property type="project" value="InterPro"/>
</dbReference>
<evidence type="ECO:0000256" key="2">
    <source>
        <dbReference type="ARBA" id="ARBA00023015"/>
    </source>
</evidence>
<dbReference type="SUPFAM" id="SSF47459">
    <property type="entry name" value="HLH, helix-loop-helix DNA-binding domain"/>
    <property type="match status" value="1"/>
</dbReference>
<sequence>MKGGYVKARAEEEFTEARRFKISKESPLASPPRGANFSVGNHQIDLIVRSSRSAALNAIGSLGFRFLERKSWAQFYSFCDELLRISCKRSKRDGGKKVTHDFLSLYSSDSSLQLQDPRPPSQGFFLKTRDFLQPPERGKEEDAVPVERPAEQARPGEVGTYAIGHAAGAVKPEGRGCSDAPRFPAGLETKPEPEYGGRTTTSASYRHAGGASYTPWDDNDTESGGQRTSHFAAAGECHDSGPIPATVAIAAATTGRQDSTPEKKHLTEAATSRSSRAYDGVEDEDFAKREGSSTSKDLAIKVDGKASCVNQRPNNPRSKHSATEQRRRSKINDRQVTEKCLFQILRELIPHSDQKRDKASFLMEVIEYVRFLQEKIQKYESSPPGWNKDNAKLIHWNNSQVPPNGLSVPPHVVKNDSAPPAHVFSKQLDDSRVPVVPPSPLSLHNPPAAGHTAGVFYKTNGNLAATQNLLQPRLFPVGRETSISQSQQRLADAGNMASHNRSPCVRTCSLADCSVSKQMLNEQEELTIDEGTISVSTVYSHGLLNRLTEALQSSGIDLSQANISVQFQFGKPPINKRPDAATATTSTIKVCALWIQKILHHVINQLVTAGWGSVARNHHEHPKDTEFVASTAFVGHYTLILS</sequence>
<dbReference type="AlphaFoldDB" id="A0A9E7KUN6"/>
<dbReference type="Gene3D" id="4.10.280.10">
    <property type="entry name" value="Helix-loop-helix DNA-binding domain"/>
    <property type="match status" value="1"/>
</dbReference>
<dbReference type="EMBL" id="CP097510">
    <property type="protein sequence ID" value="URE30081.1"/>
    <property type="molecule type" value="Genomic_DNA"/>
</dbReference>
<name>A0A9E7KUN6_9LILI</name>
<dbReference type="PANTHER" id="PTHR46412">
    <property type="entry name" value="BES1-INTERACTING MYC-LIKE PROTEIN"/>
    <property type="match status" value="1"/>
</dbReference>
<dbReference type="InterPro" id="IPR044295">
    <property type="entry name" value="BIM1/2/3"/>
</dbReference>
<feature type="region of interest" description="Disordered" evidence="4">
    <location>
        <begin position="253"/>
        <end position="332"/>
    </location>
</feature>
<gene>
    <name evidence="6" type="ORF">MUK42_03424</name>
</gene>
<feature type="region of interest" description="Disordered" evidence="4">
    <location>
        <begin position="171"/>
        <end position="228"/>
    </location>
</feature>
<reference evidence="6" key="1">
    <citation type="submission" date="2022-05" db="EMBL/GenBank/DDBJ databases">
        <title>The Musa troglodytarum L. genome provides insights into the mechanism of non-climacteric behaviour and enrichment of carotenoids.</title>
        <authorList>
            <person name="Wang J."/>
        </authorList>
    </citation>
    <scope>NUCLEOTIDE SEQUENCE</scope>
    <source>
        <tissue evidence="6">Leaf</tissue>
    </source>
</reference>
<dbReference type="GO" id="GO:0046983">
    <property type="term" value="F:protein dimerization activity"/>
    <property type="evidence" value="ECO:0007669"/>
    <property type="project" value="InterPro"/>
</dbReference>
<feature type="domain" description="BHLH" evidence="5">
    <location>
        <begin position="315"/>
        <end position="372"/>
    </location>
</feature>
<dbReference type="SMART" id="SM00353">
    <property type="entry name" value="HLH"/>
    <property type="match status" value="1"/>
</dbReference>
<dbReference type="PANTHER" id="PTHR46412:SF6">
    <property type="entry name" value="TRANSCRIPTION FACTOR BIM2"/>
    <property type="match status" value="1"/>
</dbReference>
<dbReference type="InterPro" id="IPR011598">
    <property type="entry name" value="bHLH_dom"/>
</dbReference>
<dbReference type="PROSITE" id="PS50888">
    <property type="entry name" value="BHLH"/>
    <property type="match status" value="1"/>
</dbReference>
<dbReference type="GO" id="GO:0003700">
    <property type="term" value="F:DNA-binding transcription factor activity"/>
    <property type="evidence" value="ECO:0007669"/>
    <property type="project" value="InterPro"/>
</dbReference>
<accession>A0A9E7KUN6</accession>
<evidence type="ECO:0000313" key="6">
    <source>
        <dbReference type="EMBL" id="URE30081.1"/>
    </source>
</evidence>
<feature type="compositionally biased region" description="Basic and acidic residues" evidence="4">
    <location>
        <begin position="321"/>
        <end position="332"/>
    </location>
</feature>
<evidence type="ECO:0000256" key="4">
    <source>
        <dbReference type="SAM" id="MobiDB-lite"/>
    </source>
</evidence>
<comment type="similarity">
    <text evidence="1">Belongs to the bHLH protein family.</text>
</comment>
<keyword evidence="3" id="KW-0804">Transcription</keyword>
<dbReference type="Proteomes" id="UP001055439">
    <property type="component" value="Chromosome 8"/>
</dbReference>
<proteinExistence type="inferred from homology"/>
<dbReference type="CDD" id="cd11453">
    <property type="entry name" value="bHLH_AtBIM_like"/>
    <property type="match status" value="1"/>
</dbReference>
<evidence type="ECO:0000256" key="3">
    <source>
        <dbReference type="ARBA" id="ARBA00023163"/>
    </source>
</evidence>
<evidence type="ECO:0000313" key="7">
    <source>
        <dbReference type="Proteomes" id="UP001055439"/>
    </source>
</evidence>
<dbReference type="OrthoDB" id="690068at2759"/>
<protein>
    <submittedName>
        <fullName evidence="6">Transcription factor BIM2</fullName>
    </submittedName>
</protein>
<evidence type="ECO:0000256" key="1">
    <source>
        <dbReference type="ARBA" id="ARBA00005510"/>
    </source>
</evidence>
<keyword evidence="2" id="KW-0805">Transcription regulation</keyword>